<evidence type="ECO:0000313" key="3">
    <source>
        <dbReference type="EMBL" id="KAJ7737054.1"/>
    </source>
</evidence>
<proteinExistence type="predicted"/>
<comment type="caution">
    <text evidence="3">The sequence shown here is derived from an EMBL/GenBank/DDBJ whole genome shotgun (WGS) entry which is preliminary data.</text>
</comment>
<feature type="compositionally biased region" description="Polar residues" evidence="1">
    <location>
        <begin position="64"/>
        <end position="73"/>
    </location>
</feature>
<keyword evidence="4" id="KW-1185">Reference proteome</keyword>
<evidence type="ECO:0000256" key="2">
    <source>
        <dbReference type="SAM" id="Phobius"/>
    </source>
</evidence>
<accession>A0AAD7I7W2</accession>
<sequence length="406" mass="44702">MPSSSSVLPTSPNLLPTAQTSVNPTVVSEGRLSSAPSHPTSLSPDEPVRPTSDDDEVPVLPTPDNGSPVSTTTPEATAFLRVSQRKSPPKATIVGTVIGGILGVGGIIAFASLANWLHKIRQAKKAKKPGSFKSKGHEFNFVVPPPYVPGNPRKESPQSYQITLTLTPVDIEEGYAYQEVVWQRFLVTQTDISKTRRFTAKLDYDRAFGTANIRTGGDAINGVAFSDQPNCFEYAKPGRPIPFRGYAWANSLQFIARKYTRIMARNEGHVPLRLVIGSYVREEDQREFDYRTLEEGKQSEIWDSGTTEAAAAFQSFVVMDDKIGYGEQVSASLDLILRVYKTQDVEVGQILSPTYVRHKAVPLLGEGGIRLSKLPRIATWLVDTEGSDVRLKMQAPGVWQYLSQYL</sequence>
<feature type="compositionally biased region" description="Polar residues" evidence="1">
    <location>
        <begin position="34"/>
        <end position="43"/>
    </location>
</feature>
<evidence type="ECO:0000313" key="4">
    <source>
        <dbReference type="Proteomes" id="UP001215598"/>
    </source>
</evidence>
<keyword evidence="2" id="KW-0812">Transmembrane</keyword>
<dbReference type="AlphaFoldDB" id="A0AAD7I7W2"/>
<feature type="compositionally biased region" description="Polar residues" evidence="1">
    <location>
        <begin position="1"/>
        <end position="26"/>
    </location>
</feature>
<gene>
    <name evidence="3" type="ORF">B0H16DRAFT_1572488</name>
</gene>
<dbReference type="EMBL" id="JARKIB010000118">
    <property type="protein sequence ID" value="KAJ7737054.1"/>
    <property type="molecule type" value="Genomic_DNA"/>
</dbReference>
<evidence type="ECO:0000256" key="1">
    <source>
        <dbReference type="SAM" id="MobiDB-lite"/>
    </source>
</evidence>
<feature type="region of interest" description="Disordered" evidence="1">
    <location>
        <begin position="1"/>
        <end position="73"/>
    </location>
</feature>
<dbReference type="Proteomes" id="UP001215598">
    <property type="component" value="Unassembled WGS sequence"/>
</dbReference>
<name>A0AAD7I7W2_9AGAR</name>
<keyword evidence="2" id="KW-1133">Transmembrane helix</keyword>
<keyword evidence="2" id="KW-0472">Membrane</keyword>
<feature type="transmembrane region" description="Helical" evidence="2">
    <location>
        <begin position="93"/>
        <end position="117"/>
    </location>
</feature>
<organism evidence="3 4">
    <name type="scientific">Mycena metata</name>
    <dbReference type="NCBI Taxonomy" id="1033252"/>
    <lineage>
        <taxon>Eukaryota</taxon>
        <taxon>Fungi</taxon>
        <taxon>Dikarya</taxon>
        <taxon>Basidiomycota</taxon>
        <taxon>Agaricomycotina</taxon>
        <taxon>Agaricomycetes</taxon>
        <taxon>Agaricomycetidae</taxon>
        <taxon>Agaricales</taxon>
        <taxon>Marasmiineae</taxon>
        <taxon>Mycenaceae</taxon>
        <taxon>Mycena</taxon>
    </lineage>
</organism>
<reference evidence="3" key="1">
    <citation type="submission" date="2023-03" db="EMBL/GenBank/DDBJ databases">
        <title>Massive genome expansion in bonnet fungi (Mycena s.s.) driven by repeated elements and novel gene families across ecological guilds.</title>
        <authorList>
            <consortium name="Lawrence Berkeley National Laboratory"/>
            <person name="Harder C.B."/>
            <person name="Miyauchi S."/>
            <person name="Viragh M."/>
            <person name="Kuo A."/>
            <person name="Thoen E."/>
            <person name="Andreopoulos B."/>
            <person name="Lu D."/>
            <person name="Skrede I."/>
            <person name="Drula E."/>
            <person name="Henrissat B."/>
            <person name="Morin E."/>
            <person name="Kohler A."/>
            <person name="Barry K."/>
            <person name="LaButti K."/>
            <person name="Morin E."/>
            <person name="Salamov A."/>
            <person name="Lipzen A."/>
            <person name="Mereny Z."/>
            <person name="Hegedus B."/>
            <person name="Baldrian P."/>
            <person name="Stursova M."/>
            <person name="Weitz H."/>
            <person name="Taylor A."/>
            <person name="Grigoriev I.V."/>
            <person name="Nagy L.G."/>
            <person name="Martin F."/>
            <person name="Kauserud H."/>
        </authorList>
    </citation>
    <scope>NUCLEOTIDE SEQUENCE</scope>
    <source>
        <strain evidence="3">CBHHK182m</strain>
    </source>
</reference>
<protein>
    <submittedName>
        <fullName evidence="3">Uncharacterized protein</fullName>
    </submittedName>
</protein>